<feature type="transmembrane region" description="Helical" evidence="5">
    <location>
        <begin position="242"/>
        <end position="262"/>
    </location>
</feature>
<dbReference type="OrthoDB" id="408493at2759"/>
<keyword evidence="2 5" id="KW-0812">Transmembrane</keyword>
<accession>A0A196SGM2</accession>
<feature type="transmembrane region" description="Helical" evidence="5">
    <location>
        <begin position="36"/>
        <end position="59"/>
    </location>
</feature>
<dbReference type="SUPFAM" id="SSF103481">
    <property type="entry name" value="Multidrug resistance efflux transporter EmrE"/>
    <property type="match status" value="1"/>
</dbReference>
<dbReference type="Gene3D" id="1.10.3730.20">
    <property type="match status" value="1"/>
</dbReference>
<dbReference type="STRING" id="478820.A0A196SGM2"/>
<dbReference type="NCBIfam" id="TIGR00803">
    <property type="entry name" value="nst"/>
    <property type="match status" value="1"/>
</dbReference>
<evidence type="ECO:0000313" key="7">
    <source>
        <dbReference type="Proteomes" id="UP000078348"/>
    </source>
</evidence>
<keyword evidence="3 5" id="KW-1133">Transmembrane helix</keyword>
<reference evidence="6 7" key="1">
    <citation type="submission" date="2016-05" db="EMBL/GenBank/DDBJ databases">
        <title>Nuclear genome of Blastocystis sp. subtype 1 NandII.</title>
        <authorList>
            <person name="Gentekaki E."/>
            <person name="Curtis B."/>
            <person name="Stairs C."/>
            <person name="Eme L."/>
            <person name="Herman E."/>
            <person name="Klimes V."/>
            <person name="Arias M.C."/>
            <person name="Elias M."/>
            <person name="Hilliou F."/>
            <person name="Klute M."/>
            <person name="Malik S.-B."/>
            <person name="Pightling A."/>
            <person name="Rachubinski R."/>
            <person name="Salas D."/>
            <person name="Schlacht A."/>
            <person name="Suga H."/>
            <person name="Archibald J."/>
            <person name="Ball S.G."/>
            <person name="Clark G."/>
            <person name="Dacks J."/>
            <person name="Van Der Giezen M."/>
            <person name="Tsaousis A."/>
            <person name="Roger A."/>
        </authorList>
    </citation>
    <scope>NUCLEOTIDE SEQUENCE [LARGE SCALE GENOMIC DNA]</scope>
    <source>
        <strain evidence="7">ATCC 50177 / NandII</strain>
    </source>
</reference>
<dbReference type="Proteomes" id="UP000078348">
    <property type="component" value="Unassembled WGS sequence"/>
</dbReference>
<dbReference type="PANTHER" id="PTHR10231">
    <property type="entry name" value="NUCLEOTIDE-SUGAR TRANSMEMBRANE TRANSPORTER"/>
    <property type="match status" value="1"/>
</dbReference>
<sequence>MRIQTIKSLLLVFLTCLTTVQVTVMRYSRIVSTKKYIVSTTVILSEGLKVLCCTIFYCMEVGLVKGLKIIFQEVFLKWKHTLLLFVPAFLYAVQNNLLLVAITHLDSAVYSVTYQMKILTTALFSVFLLNRKLSLRQWIALVIIVPGVGLVELSSKSSTAKTVTTDQHPLLGFICIVICSFTSGFSGVFFEKVLKGKKTNNVWVQSIQLCLATCFFCCLTAATNDLPPIREEGFFTGYDKWTWITIALNGFSGVLIAAVVNYTDNIVKGLSTCLSMVLSLSKFVFNFHLSLCFVIGAALVFIALIMYNFSGLPRKNEKV</sequence>
<feature type="transmembrane region" description="Helical" evidence="5">
    <location>
        <begin position="108"/>
        <end position="129"/>
    </location>
</feature>
<keyword evidence="4 5" id="KW-0472">Membrane</keyword>
<name>A0A196SGM2_BLAHN</name>
<keyword evidence="7" id="KW-1185">Reference proteome</keyword>
<feature type="transmembrane region" description="Helical" evidence="5">
    <location>
        <begin position="138"/>
        <end position="155"/>
    </location>
</feature>
<feature type="transmembrane region" description="Helical" evidence="5">
    <location>
        <begin position="202"/>
        <end position="222"/>
    </location>
</feature>
<comment type="caution">
    <text evidence="6">The sequence shown here is derived from an EMBL/GenBank/DDBJ whole genome shotgun (WGS) entry which is preliminary data.</text>
</comment>
<evidence type="ECO:0000256" key="1">
    <source>
        <dbReference type="ARBA" id="ARBA00004141"/>
    </source>
</evidence>
<dbReference type="InterPro" id="IPR037185">
    <property type="entry name" value="EmrE-like"/>
</dbReference>
<dbReference type="Pfam" id="PF04142">
    <property type="entry name" value="Nuc_sug_transp"/>
    <property type="match status" value="1"/>
</dbReference>
<dbReference type="PIRSF" id="PIRSF005799">
    <property type="entry name" value="UDP-gal_transpt"/>
    <property type="match status" value="1"/>
</dbReference>
<evidence type="ECO:0000256" key="3">
    <source>
        <dbReference type="ARBA" id="ARBA00022989"/>
    </source>
</evidence>
<dbReference type="GO" id="GO:0015165">
    <property type="term" value="F:pyrimidine nucleotide-sugar transmembrane transporter activity"/>
    <property type="evidence" value="ECO:0007669"/>
    <property type="project" value="InterPro"/>
</dbReference>
<evidence type="ECO:0000256" key="2">
    <source>
        <dbReference type="ARBA" id="ARBA00022692"/>
    </source>
</evidence>
<feature type="transmembrane region" description="Helical" evidence="5">
    <location>
        <begin position="170"/>
        <end position="190"/>
    </location>
</feature>
<dbReference type="InterPro" id="IPR007271">
    <property type="entry name" value="Nuc_sug_transpt"/>
</dbReference>
<feature type="transmembrane region" description="Helical" evidence="5">
    <location>
        <begin position="283"/>
        <end position="309"/>
    </location>
</feature>
<evidence type="ECO:0000256" key="4">
    <source>
        <dbReference type="ARBA" id="ARBA00023136"/>
    </source>
</evidence>
<feature type="transmembrane region" description="Helical" evidence="5">
    <location>
        <begin position="80"/>
        <end position="102"/>
    </location>
</feature>
<comment type="subcellular location">
    <subcellularLocation>
        <location evidence="1">Membrane</location>
        <topology evidence="1">Multi-pass membrane protein</topology>
    </subcellularLocation>
</comment>
<proteinExistence type="predicted"/>
<gene>
    <name evidence="6" type="ORF">AV274_2109</name>
</gene>
<dbReference type="EMBL" id="LXWW01000096">
    <property type="protein sequence ID" value="OAO16168.1"/>
    <property type="molecule type" value="Genomic_DNA"/>
</dbReference>
<dbReference type="AlphaFoldDB" id="A0A196SGM2"/>
<organism evidence="6 7">
    <name type="scientific">Blastocystis sp. subtype 1 (strain ATCC 50177 / NandII)</name>
    <dbReference type="NCBI Taxonomy" id="478820"/>
    <lineage>
        <taxon>Eukaryota</taxon>
        <taxon>Sar</taxon>
        <taxon>Stramenopiles</taxon>
        <taxon>Bigyra</taxon>
        <taxon>Opalozoa</taxon>
        <taxon>Opalinata</taxon>
        <taxon>Blastocystidae</taxon>
        <taxon>Blastocystis</taxon>
    </lineage>
</organism>
<dbReference type="GO" id="GO:0000139">
    <property type="term" value="C:Golgi membrane"/>
    <property type="evidence" value="ECO:0007669"/>
    <property type="project" value="InterPro"/>
</dbReference>
<evidence type="ECO:0000256" key="5">
    <source>
        <dbReference type="SAM" id="Phobius"/>
    </source>
</evidence>
<protein>
    <submittedName>
        <fullName evidence="6">UDP-N-acetylglucosamine transporter</fullName>
    </submittedName>
</protein>
<evidence type="ECO:0000313" key="6">
    <source>
        <dbReference type="EMBL" id="OAO16168.1"/>
    </source>
</evidence>